<evidence type="ECO:0000256" key="1">
    <source>
        <dbReference type="SAM" id="Phobius"/>
    </source>
</evidence>
<dbReference type="AlphaFoldDB" id="A0AAW0L753"/>
<accession>A0AAW0L753</accession>
<comment type="caution">
    <text evidence="2">The sequence shown here is derived from an EMBL/GenBank/DDBJ whole genome shotgun (WGS) entry which is preliminary data.</text>
</comment>
<name>A0AAW0L753_QUESU</name>
<gene>
    <name evidence="2" type="primary">UGT73C7_2</name>
    <name evidence="2" type="ORF">CFP56_007552</name>
</gene>
<evidence type="ECO:0000313" key="3">
    <source>
        <dbReference type="Proteomes" id="UP000237347"/>
    </source>
</evidence>
<sequence length="179" mass="20563">MKRLSEKMVAANLDSYGVIVNTFEELESAYVKEYKKAWEDSLVNESTSVSDLEPFVVPSLPDQIELTRARLPTNLNTSLKDFKDLHEKINALEGAYGVMVNSFVNCDQNMLKGMVRQMEIEFGVLGRFHFPTRQTWTRLREVTSPQLMKTRASSGLTCDLKTLLFMLVLKVFLALYYYN</sequence>
<evidence type="ECO:0000313" key="2">
    <source>
        <dbReference type="EMBL" id="KAK7846743.1"/>
    </source>
</evidence>
<keyword evidence="1" id="KW-0472">Membrane</keyword>
<proteinExistence type="predicted"/>
<reference evidence="2 3" key="1">
    <citation type="journal article" date="2018" name="Sci. Data">
        <title>The draft genome sequence of cork oak.</title>
        <authorList>
            <person name="Ramos A.M."/>
            <person name="Usie A."/>
            <person name="Barbosa P."/>
            <person name="Barros P.M."/>
            <person name="Capote T."/>
            <person name="Chaves I."/>
            <person name="Simoes F."/>
            <person name="Abreu I."/>
            <person name="Carrasquinho I."/>
            <person name="Faro C."/>
            <person name="Guimaraes J.B."/>
            <person name="Mendonca D."/>
            <person name="Nobrega F."/>
            <person name="Rodrigues L."/>
            <person name="Saibo N.J.M."/>
            <person name="Varela M.C."/>
            <person name="Egas C."/>
            <person name="Matos J."/>
            <person name="Miguel C.M."/>
            <person name="Oliveira M.M."/>
            <person name="Ricardo C.P."/>
            <person name="Goncalves S."/>
        </authorList>
    </citation>
    <scope>NUCLEOTIDE SEQUENCE [LARGE SCALE GENOMIC DNA]</scope>
    <source>
        <strain evidence="3">cv. HL8</strain>
    </source>
</reference>
<keyword evidence="1" id="KW-0812">Transmembrane</keyword>
<protein>
    <submittedName>
        <fullName evidence="2">Udp-glycosyltransferase 73c7</fullName>
    </submittedName>
</protein>
<keyword evidence="1" id="KW-1133">Transmembrane helix</keyword>
<keyword evidence="3" id="KW-1185">Reference proteome</keyword>
<dbReference type="EMBL" id="PKMF04000151">
    <property type="protein sequence ID" value="KAK7846743.1"/>
    <property type="molecule type" value="Genomic_DNA"/>
</dbReference>
<organism evidence="2 3">
    <name type="scientific">Quercus suber</name>
    <name type="common">Cork oak</name>
    <dbReference type="NCBI Taxonomy" id="58331"/>
    <lineage>
        <taxon>Eukaryota</taxon>
        <taxon>Viridiplantae</taxon>
        <taxon>Streptophyta</taxon>
        <taxon>Embryophyta</taxon>
        <taxon>Tracheophyta</taxon>
        <taxon>Spermatophyta</taxon>
        <taxon>Magnoliopsida</taxon>
        <taxon>eudicotyledons</taxon>
        <taxon>Gunneridae</taxon>
        <taxon>Pentapetalae</taxon>
        <taxon>rosids</taxon>
        <taxon>fabids</taxon>
        <taxon>Fagales</taxon>
        <taxon>Fagaceae</taxon>
        <taxon>Quercus</taxon>
    </lineage>
</organism>
<feature type="transmembrane region" description="Helical" evidence="1">
    <location>
        <begin position="158"/>
        <end position="178"/>
    </location>
</feature>
<dbReference type="Gene3D" id="3.40.50.2000">
    <property type="entry name" value="Glycogen Phosphorylase B"/>
    <property type="match status" value="1"/>
</dbReference>
<dbReference type="Proteomes" id="UP000237347">
    <property type="component" value="Unassembled WGS sequence"/>
</dbReference>